<keyword evidence="3" id="KW-1185">Reference proteome</keyword>
<proteinExistence type="predicted"/>
<protein>
    <submittedName>
        <fullName evidence="2">Uncharacterized protein</fullName>
    </submittedName>
</protein>
<dbReference type="Proteomes" id="UP000184396">
    <property type="component" value="Unassembled WGS sequence"/>
</dbReference>
<reference evidence="2 3" key="1">
    <citation type="submission" date="2016-11" db="EMBL/GenBank/DDBJ databases">
        <authorList>
            <person name="Jaros S."/>
            <person name="Januszkiewicz K."/>
            <person name="Wedrychowicz H."/>
        </authorList>
    </citation>
    <scope>NUCLEOTIDE SEQUENCE [LARGE SCALE GENOMIC DNA]</scope>
    <source>
        <strain evidence="2 3">CGMCC 1.12213</strain>
    </source>
</reference>
<dbReference type="AlphaFoldDB" id="A0A1M6C7Q0"/>
<organism evidence="2 3">
    <name type="scientific">Algibacter luteus</name>
    <dbReference type="NCBI Taxonomy" id="1178825"/>
    <lineage>
        <taxon>Bacteria</taxon>
        <taxon>Pseudomonadati</taxon>
        <taxon>Bacteroidota</taxon>
        <taxon>Flavobacteriia</taxon>
        <taxon>Flavobacteriales</taxon>
        <taxon>Flavobacteriaceae</taxon>
        <taxon>Algibacter</taxon>
    </lineage>
</organism>
<sequence>MQFRTKIKYSKFNKLDKADIFNVIERYLNEERFNYSVRKKNKIIFHKSDGWTSFNAKSFLVSGIVKVTEKDDGFEIINGNWMVFLIAIPFLLIIFLADSDFSTIDENDIRIIKYFFTVIFGGNLIIRFFAHLTFKTKIKELIKTMHNTV</sequence>
<keyword evidence="1" id="KW-0472">Membrane</keyword>
<keyword evidence="1" id="KW-0812">Transmembrane</keyword>
<dbReference type="eggNOG" id="ENOG50332AY">
    <property type="taxonomic scope" value="Bacteria"/>
</dbReference>
<gene>
    <name evidence="2" type="ORF">SAMN05216261_1103</name>
</gene>
<feature type="transmembrane region" description="Helical" evidence="1">
    <location>
        <begin position="79"/>
        <end position="97"/>
    </location>
</feature>
<accession>A0A1M6C7Q0</accession>
<keyword evidence="1" id="KW-1133">Transmembrane helix</keyword>
<evidence type="ECO:0000313" key="2">
    <source>
        <dbReference type="EMBL" id="SHI56821.1"/>
    </source>
</evidence>
<evidence type="ECO:0000256" key="1">
    <source>
        <dbReference type="SAM" id="Phobius"/>
    </source>
</evidence>
<name>A0A1M6C7Q0_9FLAO</name>
<evidence type="ECO:0000313" key="3">
    <source>
        <dbReference type="Proteomes" id="UP000184396"/>
    </source>
</evidence>
<feature type="transmembrane region" description="Helical" evidence="1">
    <location>
        <begin position="109"/>
        <end position="130"/>
    </location>
</feature>
<dbReference type="EMBL" id="FQYK01000002">
    <property type="protein sequence ID" value="SHI56821.1"/>
    <property type="molecule type" value="Genomic_DNA"/>
</dbReference>